<dbReference type="Gene3D" id="1.20.1110.10">
    <property type="entry name" value="Calcium-transporting ATPase, transmembrane domain"/>
    <property type="match status" value="2"/>
</dbReference>
<dbReference type="AlphaFoldDB" id="A0A0E3QUQ3"/>
<dbReference type="EMBL" id="CP009528">
    <property type="protein sequence ID" value="AKB55145.1"/>
    <property type="molecule type" value="Genomic_DNA"/>
</dbReference>
<sequence>METTFDLENITGLSEEEAAAILKNEGYNELPSQKKQSLFSIFLNVLKEPMLLLLLIAGTIYLFLGEVRDAFILLVFVFVVVGITFNQEIKTERALEALKNLSSPRALVIRGGEQKRIPGREVVKGDIIILREGDRIPADGVVLSSTNLLVDESLLTGESLAVRKCESTGLTHSLKPEQLGGDDLPFVYSGTLVIQGHGVAQVSETGIHTEMGKIGKALGTIAEEDSLLKKETAQIIKTFAIFGGILCAVVVIVYGLTRGDWLHGLLAGLSLSMALLPEEFSVVLLIFLSMGVWRLSKRNVLVRRMPAIETLGASTVLCVDKTGTLTLNRMILNSLFSKGEYCELEKNKCLLEKFHELLEFGYLASQRDPFDPLEKEIKRNTEKFLSNTEHIHEEWKTVREYPLSKNLLALSNVWKSPDSGKYVIATKGAPEAIFDLCHLSEAEKEELSAHVQEMANRGLRLLGVAKASFQDDSLPEKQHDFEFEFIGLLGFVDPVRPSVAQSIKECYKAGIRVIMITGDYPGTAQHIARQIGLENPDKYITGPELANMDQQELSEKIKVTNIFARVVPEQKLTIVNALKQNGEVVAMTGDGVNDAPALKSAHIGIAMGERGTDVARESASIVLLNDDFFSIVAAVRIGRRIFDNLKKAIGYIFSVHMPIAGLALFPILFNLPLVLLPAHIAFLELIIDPACSTVFEAEPEEKNIMNRSPRNLQERMFGRKNLALSLVQGISMLAGVIAVFLYALHMGKGEADARTLTFATLVIANLTLIVANLSWSQSLIKTLSSENKALRYVLVGALSGLVLVLYVPALRSMFRFSLLHGDDLLIVCLVGTLSIAWLRLLKSQINNNI</sequence>
<protein>
    <submittedName>
        <fullName evidence="10">Cation transport ATPase</fullName>
    </submittedName>
</protein>
<feature type="transmembrane region" description="Helical" evidence="8">
    <location>
        <begin position="675"/>
        <end position="695"/>
    </location>
</feature>
<evidence type="ECO:0000313" key="10">
    <source>
        <dbReference type="EMBL" id="AKB55145.1"/>
    </source>
</evidence>
<keyword evidence="11" id="KW-1185">Reference proteome</keyword>
<dbReference type="GO" id="GO:0016887">
    <property type="term" value="F:ATP hydrolysis activity"/>
    <property type="evidence" value="ECO:0007669"/>
    <property type="project" value="InterPro"/>
</dbReference>
<dbReference type="NCBIfam" id="TIGR01494">
    <property type="entry name" value="ATPase_P-type"/>
    <property type="match status" value="2"/>
</dbReference>
<feature type="transmembrane region" description="Helical" evidence="8">
    <location>
        <begin position="276"/>
        <end position="295"/>
    </location>
</feature>
<dbReference type="InterPro" id="IPR044492">
    <property type="entry name" value="P_typ_ATPase_HD_dom"/>
</dbReference>
<dbReference type="InterPro" id="IPR023298">
    <property type="entry name" value="ATPase_P-typ_TM_dom_sf"/>
</dbReference>
<dbReference type="Pfam" id="PF00122">
    <property type="entry name" value="E1-E2_ATPase"/>
    <property type="match status" value="1"/>
</dbReference>
<dbReference type="InterPro" id="IPR036412">
    <property type="entry name" value="HAD-like_sf"/>
</dbReference>
<feature type="transmembrane region" description="Helical" evidence="8">
    <location>
        <begin position="756"/>
        <end position="777"/>
    </location>
</feature>
<dbReference type="InterPro" id="IPR059000">
    <property type="entry name" value="ATPase_P-type_domA"/>
</dbReference>
<evidence type="ECO:0000256" key="7">
    <source>
        <dbReference type="ARBA" id="ARBA00023136"/>
    </source>
</evidence>
<dbReference type="SUPFAM" id="SSF81665">
    <property type="entry name" value="Calcium ATPase, transmembrane domain M"/>
    <property type="match status" value="1"/>
</dbReference>
<dbReference type="PRINTS" id="PR00120">
    <property type="entry name" value="HATPASE"/>
</dbReference>
<comment type="subcellular location">
    <subcellularLocation>
        <location evidence="1">Membrane</location>
        <topology evidence="1">Multi-pass membrane protein</topology>
    </subcellularLocation>
</comment>
<keyword evidence="3" id="KW-0547">Nucleotide-binding</keyword>
<keyword evidence="5" id="KW-1278">Translocase</keyword>
<feature type="transmembrane region" description="Helical" evidence="8">
    <location>
        <begin position="824"/>
        <end position="841"/>
    </location>
</feature>
<feature type="transmembrane region" description="Helical" evidence="8">
    <location>
        <begin position="789"/>
        <end position="809"/>
    </location>
</feature>
<evidence type="ECO:0000256" key="3">
    <source>
        <dbReference type="ARBA" id="ARBA00022741"/>
    </source>
</evidence>
<dbReference type="InterPro" id="IPR008250">
    <property type="entry name" value="ATPase_P-typ_transduc_dom_A_sf"/>
</dbReference>
<dbReference type="InterPro" id="IPR004014">
    <property type="entry name" value="ATPase_P-typ_cation-transptr_N"/>
</dbReference>
<proteinExistence type="predicted"/>
<dbReference type="RefSeq" id="WP_048155766.1">
    <property type="nucleotide sequence ID" value="NZ_CP009528.1"/>
</dbReference>
<dbReference type="SUPFAM" id="SSF56784">
    <property type="entry name" value="HAD-like"/>
    <property type="match status" value="1"/>
</dbReference>
<dbReference type="GO" id="GO:0005524">
    <property type="term" value="F:ATP binding"/>
    <property type="evidence" value="ECO:0007669"/>
    <property type="project" value="UniProtKB-KW"/>
</dbReference>
<dbReference type="Gene3D" id="3.40.50.1000">
    <property type="entry name" value="HAD superfamily/HAD-like"/>
    <property type="match status" value="2"/>
</dbReference>
<feature type="transmembrane region" description="Helical" evidence="8">
    <location>
        <begin position="722"/>
        <end position="744"/>
    </location>
</feature>
<evidence type="ECO:0000256" key="1">
    <source>
        <dbReference type="ARBA" id="ARBA00004141"/>
    </source>
</evidence>
<dbReference type="SFLD" id="SFLDG00002">
    <property type="entry name" value="C1.7:_P-type_atpase_like"/>
    <property type="match status" value="1"/>
</dbReference>
<dbReference type="Gene3D" id="2.70.150.10">
    <property type="entry name" value="Calcium-transporting ATPase, cytoplasmic transduction domain A"/>
    <property type="match status" value="1"/>
</dbReference>
<dbReference type="PROSITE" id="PS00154">
    <property type="entry name" value="ATPASE_E1_E2"/>
    <property type="match status" value="1"/>
</dbReference>
<dbReference type="Pfam" id="PF00690">
    <property type="entry name" value="Cation_ATPase_N"/>
    <property type="match status" value="1"/>
</dbReference>
<dbReference type="InterPro" id="IPR001757">
    <property type="entry name" value="P_typ_ATPase"/>
</dbReference>
<dbReference type="SUPFAM" id="SSF81660">
    <property type="entry name" value="Metal cation-transporting ATPase, ATP-binding domain N"/>
    <property type="match status" value="1"/>
</dbReference>
<evidence type="ECO:0000256" key="5">
    <source>
        <dbReference type="ARBA" id="ARBA00022967"/>
    </source>
</evidence>
<dbReference type="GO" id="GO:0016020">
    <property type="term" value="C:membrane"/>
    <property type="evidence" value="ECO:0007669"/>
    <property type="project" value="UniProtKB-SubCell"/>
</dbReference>
<dbReference type="SMART" id="SM00831">
    <property type="entry name" value="Cation_ATPase_N"/>
    <property type="match status" value="1"/>
</dbReference>
<dbReference type="SUPFAM" id="SSF81653">
    <property type="entry name" value="Calcium ATPase, transduction domain A"/>
    <property type="match status" value="1"/>
</dbReference>
<keyword evidence="4" id="KW-0067">ATP-binding</keyword>
<evidence type="ECO:0000259" key="9">
    <source>
        <dbReference type="SMART" id="SM00831"/>
    </source>
</evidence>
<dbReference type="SFLD" id="SFLDF00027">
    <property type="entry name" value="p-type_atpase"/>
    <property type="match status" value="1"/>
</dbReference>
<feature type="transmembrane region" description="Helical" evidence="8">
    <location>
        <begin position="235"/>
        <end position="256"/>
    </location>
</feature>
<feature type="transmembrane region" description="Helical" evidence="8">
    <location>
        <begin position="70"/>
        <end position="89"/>
    </location>
</feature>
<evidence type="ECO:0000256" key="4">
    <source>
        <dbReference type="ARBA" id="ARBA00022840"/>
    </source>
</evidence>
<dbReference type="Proteomes" id="UP000033033">
    <property type="component" value="Chromosome"/>
</dbReference>
<dbReference type="InterPro" id="IPR023214">
    <property type="entry name" value="HAD_sf"/>
</dbReference>
<feature type="transmembrane region" description="Helical" evidence="8">
    <location>
        <begin position="648"/>
        <end position="669"/>
    </location>
</feature>
<organism evidence="10 11">
    <name type="scientific">Methanosarcina barkeri MS</name>
    <dbReference type="NCBI Taxonomy" id="1434108"/>
    <lineage>
        <taxon>Archaea</taxon>
        <taxon>Methanobacteriati</taxon>
        <taxon>Methanobacteriota</taxon>
        <taxon>Stenosarchaea group</taxon>
        <taxon>Methanomicrobia</taxon>
        <taxon>Methanosarcinales</taxon>
        <taxon>Methanosarcinaceae</taxon>
        <taxon>Methanosarcina</taxon>
    </lineage>
</organism>
<gene>
    <name evidence="10" type="ORF">MSBRM_2147</name>
</gene>
<dbReference type="KEGG" id="mby:MSBRM_2147"/>
<dbReference type="SFLD" id="SFLDS00003">
    <property type="entry name" value="Haloacid_Dehalogenase"/>
    <property type="match status" value="1"/>
</dbReference>
<dbReference type="PATRIC" id="fig|1434108.4.peg.2741"/>
<reference evidence="10 11" key="1">
    <citation type="submission" date="2014-07" db="EMBL/GenBank/DDBJ databases">
        <title>Methanogenic archaea and the global carbon cycle.</title>
        <authorList>
            <person name="Henriksen J.R."/>
            <person name="Luke J."/>
            <person name="Reinhart S."/>
            <person name="Benedict M.N."/>
            <person name="Youngblut N.D."/>
            <person name="Metcalf M.E."/>
            <person name="Whitaker R.J."/>
            <person name="Metcalf W.W."/>
        </authorList>
    </citation>
    <scope>NUCLEOTIDE SEQUENCE [LARGE SCALE GENOMIC DNA]</scope>
    <source>
        <strain evidence="10 11">MS</strain>
    </source>
</reference>
<dbReference type="PRINTS" id="PR00119">
    <property type="entry name" value="CATATPASE"/>
</dbReference>
<dbReference type="Pfam" id="PF00702">
    <property type="entry name" value="Hydrolase"/>
    <property type="match status" value="1"/>
</dbReference>
<keyword evidence="7 8" id="KW-0472">Membrane</keyword>
<dbReference type="PANTHER" id="PTHR42861">
    <property type="entry name" value="CALCIUM-TRANSPORTING ATPASE"/>
    <property type="match status" value="1"/>
</dbReference>
<dbReference type="InterPro" id="IPR018303">
    <property type="entry name" value="ATPase_P-typ_P_site"/>
</dbReference>
<dbReference type="InterPro" id="IPR023299">
    <property type="entry name" value="ATPase_P-typ_cyto_dom_N"/>
</dbReference>
<name>A0A0E3QUQ3_METBA</name>
<keyword evidence="6 8" id="KW-1133">Transmembrane helix</keyword>
<dbReference type="Pfam" id="PF00689">
    <property type="entry name" value="Cation_ATPase_C"/>
    <property type="match status" value="1"/>
</dbReference>
<accession>A0A0E3QUQ3</accession>
<dbReference type="HOGENOM" id="CLU_002360_2_1_2"/>
<evidence type="ECO:0000256" key="6">
    <source>
        <dbReference type="ARBA" id="ARBA00022989"/>
    </source>
</evidence>
<dbReference type="Gene3D" id="3.40.1110.10">
    <property type="entry name" value="Calcium-transporting ATPase, cytoplasmic domain N"/>
    <property type="match status" value="2"/>
</dbReference>
<keyword evidence="2 8" id="KW-0812">Transmembrane</keyword>
<dbReference type="STRING" id="1434108.MSBRM_2147"/>
<dbReference type="InterPro" id="IPR006068">
    <property type="entry name" value="ATPase_P-typ_cation-transptr_C"/>
</dbReference>
<dbReference type="GeneID" id="24845410"/>
<feature type="transmembrane region" description="Helical" evidence="8">
    <location>
        <begin position="41"/>
        <end position="64"/>
    </location>
</feature>
<evidence type="ECO:0000256" key="2">
    <source>
        <dbReference type="ARBA" id="ARBA00022692"/>
    </source>
</evidence>
<feature type="domain" description="Cation-transporting P-type ATPase N-terminal" evidence="9">
    <location>
        <begin position="1"/>
        <end position="66"/>
    </location>
</feature>
<evidence type="ECO:0000256" key="8">
    <source>
        <dbReference type="SAM" id="Phobius"/>
    </source>
</evidence>
<evidence type="ECO:0000313" key="11">
    <source>
        <dbReference type="Proteomes" id="UP000033033"/>
    </source>
</evidence>